<reference evidence="2 3" key="1">
    <citation type="submission" date="2017-11" db="EMBL/GenBank/DDBJ databases">
        <title>Genomic Encyclopedia of Archaeal and Bacterial Type Strains, Phase II (KMG-II): From Individual Species to Whole Genera.</title>
        <authorList>
            <person name="Goeker M."/>
        </authorList>
    </citation>
    <scope>NUCLEOTIDE SEQUENCE [LARGE SCALE GENOMIC DNA]</scope>
    <source>
        <strain evidence="2 3">DSM 28175</strain>
    </source>
</reference>
<evidence type="ECO:0008006" key="4">
    <source>
        <dbReference type="Google" id="ProtNLM"/>
    </source>
</evidence>
<protein>
    <recommendedName>
        <fullName evidence="4">Lipocalin-like protein</fullName>
    </recommendedName>
</protein>
<evidence type="ECO:0000313" key="3">
    <source>
        <dbReference type="Proteomes" id="UP000242687"/>
    </source>
</evidence>
<dbReference type="EMBL" id="PGFJ01000002">
    <property type="protein sequence ID" value="PJJ79877.1"/>
    <property type="molecule type" value="Genomic_DNA"/>
</dbReference>
<feature type="signal peptide" evidence="1">
    <location>
        <begin position="1"/>
        <end position="21"/>
    </location>
</feature>
<gene>
    <name evidence="2" type="ORF">CLV57_3016</name>
</gene>
<dbReference type="AlphaFoldDB" id="A0A2H9VNG8"/>
<feature type="chain" id="PRO_5014145690" description="Lipocalin-like protein" evidence="1">
    <location>
        <begin position="22"/>
        <end position="166"/>
    </location>
</feature>
<dbReference type="Proteomes" id="UP000242687">
    <property type="component" value="Unassembled WGS sequence"/>
</dbReference>
<dbReference type="OrthoDB" id="795195at2"/>
<comment type="caution">
    <text evidence="2">The sequence shown here is derived from an EMBL/GenBank/DDBJ whole genome shotgun (WGS) entry which is preliminary data.</text>
</comment>
<proteinExistence type="predicted"/>
<dbReference type="RefSeq" id="WP_100342182.1">
    <property type="nucleotide sequence ID" value="NZ_PGFJ01000002.1"/>
</dbReference>
<keyword evidence="3" id="KW-1185">Reference proteome</keyword>
<evidence type="ECO:0000256" key="1">
    <source>
        <dbReference type="SAM" id="SignalP"/>
    </source>
</evidence>
<accession>A0A2H9VNG8</accession>
<sequence>MKNVPLIFILCLLLLSMLTNSCKKDKGTSIQNLFSSGKWELTTVVVTVTQGDSVKYDTLNTDCPEKQLFTLNADGTCNYTNFHCKTQISNGRWSLSPDQLYLKSDIVCQDTVKLGPGKSTPFSNAQILTVGQYSMVLITGDIQNYSNTQKRTVMRYGFVKQKVITQ</sequence>
<name>A0A2H9VNG8_9SPHI</name>
<evidence type="ECO:0000313" key="2">
    <source>
        <dbReference type="EMBL" id="PJJ79877.1"/>
    </source>
</evidence>
<organism evidence="2 3">
    <name type="scientific">Mucilaginibacter auburnensis</name>
    <dbReference type="NCBI Taxonomy" id="1457233"/>
    <lineage>
        <taxon>Bacteria</taxon>
        <taxon>Pseudomonadati</taxon>
        <taxon>Bacteroidota</taxon>
        <taxon>Sphingobacteriia</taxon>
        <taxon>Sphingobacteriales</taxon>
        <taxon>Sphingobacteriaceae</taxon>
        <taxon>Mucilaginibacter</taxon>
    </lineage>
</organism>
<keyword evidence="1" id="KW-0732">Signal</keyword>